<keyword evidence="2" id="KW-1185">Reference proteome</keyword>
<accession>A0A0K2CMK5</accession>
<proteinExistence type="predicted"/>
<organism evidence="1 2">
    <name type="scientific">Mycobacterium phage Lumos</name>
    <dbReference type="NCBI Taxonomy" id="1701852"/>
    <lineage>
        <taxon>Viruses</taxon>
        <taxon>Duplodnaviria</taxon>
        <taxon>Heunggongvirae</taxon>
        <taxon>Uroviricota</taxon>
        <taxon>Caudoviricetes</taxon>
        <taxon>Vilmaviridae</taxon>
        <taxon>Lclasvirinae</taxon>
        <taxon>Lumosvirus</taxon>
        <taxon>Lumosvirus lumos</taxon>
    </lineage>
</organism>
<sequence length="181" mass="19314">MSFKAPTLRDQGAYGVQPHEVAFAPEAPVSQPVSKIKAIKAARDAVERGGFGNRLGLKDAKDAVEAVFQSIEDQGFKLVDSPVGEDEVVLSDAETKAARKALTQVHANADVKLAAVLAAINNIRNNDPVGTLRKNSKGQYAFSYEPGKWLLIDVDKPAYRAEESPAQSAAIQGSWALIAKG</sequence>
<dbReference type="EMBL" id="KT372003">
    <property type="protein sequence ID" value="ALA06603.1"/>
    <property type="molecule type" value="Genomic_DNA"/>
</dbReference>
<gene>
    <name evidence="1" type="ORF">SEA_LUMOS_88</name>
</gene>
<name>A0A0K2CMK5_9CAUD</name>
<protein>
    <submittedName>
        <fullName evidence="1">Uncharacterized protein</fullName>
    </submittedName>
</protein>
<evidence type="ECO:0000313" key="1">
    <source>
        <dbReference type="EMBL" id="ALA06603.1"/>
    </source>
</evidence>
<dbReference type="Gene3D" id="3.30.1390.10">
    <property type="match status" value="1"/>
</dbReference>
<reference evidence="1 2" key="1">
    <citation type="submission" date="2015-08" db="EMBL/GenBank/DDBJ databases">
        <authorList>
            <person name="Davis N."/>
            <person name="Domingos A."/>
            <person name="Holland C."/>
            <person name="Houk L.J."/>
            <person name="Hueter N."/>
            <person name="Molina L."/>
            <person name="Sontag M."/>
            <person name="Saintfleur O."/>
            <person name="Swinford C."/>
            <person name="Villalobos-Ayala K."/>
            <person name="Carroll M."/>
            <person name="Cottrell-Yongye A."/>
            <person name="D'Elia T."/>
            <person name="Delesalle V.A."/>
            <person name="Bradley K.W."/>
            <person name="Asai D.J."/>
            <person name="Bowman C.A."/>
            <person name="Russell D.A."/>
            <person name="Pope W.H."/>
            <person name="Jacobs-Sera D."/>
            <person name="Hendrix R.W."/>
            <person name="Hatfull G.F."/>
        </authorList>
    </citation>
    <scope>NUCLEOTIDE SEQUENCE [LARGE SCALE GENOMIC DNA]</scope>
</reference>
<evidence type="ECO:0000313" key="2">
    <source>
        <dbReference type="Proteomes" id="UP000223849"/>
    </source>
</evidence>
<dbReference type="InterPro" id="IPR014719">
    <property type="entry name" value="Ribosomal_bL12_C/ClpS-like"/>
</dbReference>
<dbReference type="Proteomes" id="UP000223849">
    <property type="component" value="Segment"/>
</dbReference>